<reference evidence="2" key="1">
    <citation type="submission" date="2023-07" db="EMBL/GenBank/DDBJ databases">
        <title>Whole genome shotgun sequence of Streptomyces spororaveus NBRC 15456.</title>
        <authorList>
            <person name="Komaki H."/>
            <person name="Tamura T."/>
        </authorList>
    </citation>
    <scope>NUCLEOTIDE SEQUENCE [LARGE SCALE GENOMIC DNA]</scope>
    <source>
        <strain evidence="2">NBRC 15456</strain>
    </source>
</reference>
<dbReference type="EMBL" id="BNED01000003">
    <property type="protein sequence ID" value="GHI74966.1"/>
    <property type="molecule type" value="Genomic_DNA"/>
</dbReference>
<gene>
    <name evidence="1" type="ORF">Sspor_05270</name>
</gene>
<evidence type="ECO:0008006" key="3">
    <source>
        <dbReference type="Google" id="ProtNLM"/>
    </source>
</evidence>
<organism evidence="1 2">
    <name type="scientific">Streptomyces spororaveus</name>
    <dbReference type="NCBI Taxonomy" id="284039"/>
    <lineage>
        <taxon>Bacteria</taxon>
        <taxon>Bacillati</taxon>
        <taxon>Actinomycetota</taxon>
        <taxon>Actinomycetes</taxon>
        <taxon>Kitasatosporales</taxon>
        <taxon>Streptomycetaceae</taxon>
        <taxon>Streptomyces</taxon>
    </lineage>
</organism>
<evidence type="ECO:0000313" key="2">
    <source>
        <dbReference type="Proteomes" id="UP000608522"/>
    </source>
</evidence>
<protein>
    <recommendedName>
        <fullName evidence="3">Cupin</fullName>
    </recommendedName>
</protein>
<dbReference type="SUPFAM" id="SSF51182">
    <property type="entry name" value="RmlC-like cupins"/>
    <property type="match status" value="1"/>
</dbReference>
<dbReference type="RefSeq" id="WP_202197485.1">
    <property type="nucleotide sequence ID" value="NZ_BAAATO010000056.1"/>
</dbReference>
<sequence length="121" mass="12534">MKILDIDTIVGSQTTAYGSQGVRRVRVHGGSGSAAVNIMHLAPGGRLGRHVAPVPQVLIVTEGQGWACGADGEPEALMRGQAACWAAGEEHETWTDTGMTVLIVEAQSPAQESMLGEAGRG</sequence>
<dbReference type="InterPro" id="IPR011051">
    <property type="entry name" value="RmlC_Cupin_sf"/>
</dbReference>
<accession>A0ABQ3T3K8</accession>
<name>A0ABQ3T3K8_9ACTN</name>
<proteinExistence type="predicted"/>
<dbReference type="Gene3D" id="2.60.120.10">
    <property type="entry name" value="Jelly Rolls"/>
    <property type="match status" value="1"/>
</dbReference>
<comment type="caution">
    <text evidence="1">The sequence shown here is derived from an EMBL/GenBank/DDBJ whole genome shotgun (WGS) entry which is preliminary data.</text>
</comment>
<dbReference type="Proteomes" id="UP000608522">
    <property type="component" value="Unassembled WGS sequence"/>
</dbReference>
<keyword evidence="2" id="KW-1185">Reference proteome</keyword>
<evidence type="ECO:0000313" key="1">
    <source>
        <dbReference type="EMBL" id="GHI74966.1"/>
    </source>
</evidence>
<dbReference type="InterPro" id="IPR014710">
    <property type="entry name" value="RmlC-like_jellyroll"/>
</dbReference>